<organism evidence="3 4">
    <name type="scientific">Hyphomonas atlantica</name>
    <dbReference type="NCBI Taxonomy" id="1280948"/>
    <lineage>
        <taxon>Bacteria</taxon>
        <taxon>Pseudomonadati</taxon>
        <taxon>Pseudomonadota</taxon>
        <taxon>Alphaproteobacteria</taxon>
        <taxon>Hyphomonadales</taxon>
        <taxon>Hyphomonadaceae</taxon>
        <taxon>Hyphomonas</taxon>
    </lineage>
</organism>
<name>A0A059DZ86_9PROT</name>
<dbReference type="InterPro" id="IPR045465">
    <property type="entry name" value="Trans_reg_dom"/>
</dbReference>
<comment type="caution">
    <text evidence="3">The sequence shown here is derived from an EMBL/GenBank/DDBJ whole genome shotgun (WGS) entry which is preliminary data.</text>
</comment>
<dbReference type="AlphaFoldDB" id="A0A059DZ86"/>
<keyword evidence="4" id="KW-1185">Reference proteome</keyword>
<evidence type="ECO:0000259" key="2">
    <source>
        <dbReference type="Pfam" id="PF20109"/>
    </source>
</evidence>
<dbReference type="InterPro" id="IPR018754">
    <property type="entry name" value="RovC-like_DNA-bd"/>
</dbReference>
<feature type="domain" description="T6SS Transcription factor RovC-like DNA binding" evidence="1">
    <location>
        <begin position="181"/>
        <end position="269"/>
    </location>
</feature>
<proteinExistence type="predicted"/>
<evidence type="ECO:0000313" key="4">
    <source>
        <dbReference type="Proteomes" id="UP000024547"/>
    </source>
</evidence>
<dbReference type="PATRIC" id="fig|1280948.3.peg.2293"/>
<protein>
    <recommendedName>
        <fullName evidence="5">DUF2285 domain-containing protein</fullName>
    </recommendedName>
</protein>
<dbReference type="Pfam" id="PF10074">
    <property type="entry name" value="RovC_DNA-bd"/>
    <property type="match status" value="1"/>
</dbReference>
<evidence type="ECO:0008006" key="5">
    <source>
        <dbReference type="Google" id="ProtNLM"/>
    </source>
</evidence>
<evidence type="ECO:0000259" key="1">
    <source>
        <dbReference type="Pfam" id="PF10074"/>
    </source>
</evidence>
<reference evidence="3 4" key="1">
    <citation type="journal article" date="2014" name="Antonie Van Leeuwenhoek">
        <title>Hyphomonas beringensis sp. nov. and Hyphomonas chukchiensis sp. nov., isolated from surface seawater of the Bering Sea and Chukchi Sea.</title>
        <authorList>
            <person name="Li C."/>
            <person name="Lai Q."/>
            <person name="Li G."/>
            <person name="Dong C."/>
            <person name="Wang J."/>
            <person name="Liao Y."/>
            <person name="Shao Z."/>
        </authorList>
    </citation>
    <scope>NUCLEOTIDE SEQUENCE [LARGE SCALE GENOMIC DNA]</scope>
    <source>
        <strain evidence="3 4">22II1-22F38</strain>
    </source>
</reference>
<dbReference type="eggNOG" id="COG5419">
    <property type="taxonomic scope" value="Bacteria"/>
</dbReference>
<evidence type="ECO:0000313" key="3">
    <source>
        <dbReference type="EMBL" id="KCZ60283.1"/>
    </source>
</evidence>
<dbReference type="Proteomes" id="UP000024547">
    <property type="component" value="Unassembled WGS sequence"/>
</dbReference>
<accession>A0A059DZ86</accession>
<sequence>MSECPDARQIQVEAYAYTHALSRSRWAWEFLRRNPDFLKDVAREPHGTVSVRPACPNTVLIKPRTDQTAADRWGLAFFPNPDANGLDANAFWSGTRFPRQIQLHVSPAMPGEICEIRECARDRCRIVHLVDAAGREHLLVRGGAHIVQVRCTGCTLLTRDPVRLGFMIRGVDSLVPRLRLLEDALRVFAPVTAPTPPLWTRTQRALRNALIAWDCQQEGLSLRQTAQIIYGKARANEAWAGPDRAMKDEIRRARKRARTLIDGRYRDLLAPSASGRRRL</sequence>
<gene>
    <name evidence="3" type="ORF">HY36_17670</name>
</gene>
<dbReference type="Pfam" id="PF20109">
    <property type="entry name" value="Trans_reg_dom"/>
    <property type="match status" value="1"/>
</dbReference>
<feature type="domain" description="Transcriptional regulator-like" evidence="2">
    <location>
        <begin position="13"/>
        <end position="77"/>
    </location>
</feature>
<dbReference type="STRING" id="1280948.HY36_17670"/>
<dbReference type="EMBL" id="AWFH01000026">
    <property type="protein sequence ID" value="KCZ60283.1"/>
    <property type="molecule type" value="Genomic_DNA"/>
</dbReference>
<dbReference type="OrthoDB" id="9800831at2"/>